<dbReference type="Gene3D" id="3.90.950.10">
    <property type="match status" value="1"/>
</dbReference>
<comment type="cofactor">
    <cofactor evidence="1 4">
        <name>a divalent metal cation</name>
        <dbReference type="ChEBI" id="CHEBI:60240"/>
    </cofactor>
</comment>
<dbReference type="EMBL" id="SNZB01000004">
    <property type="protein sequence ID" value="TDR19327.1"/>
    <property type="molecule type" value="Genomic_DNA"/>
</dbReference>
<accession>A0A4R6XNM6</accession>
<keyword evidence="3 4" id="KW-0546">Nucleotide metabolism</keyword>
<gene>
    <name evidence="5" type="ORF">C8D91_1876</name>
</gene>
<organism evidence="5 6">
    <name type="scientific">Marinicella litoralis</name>
    <dbReference type="NCBI Taxonomy" id="644220"/>
    <lineage>
        <taxon>Bacteria</taxon>
        <taxon>Pseudomonadati</taxon>
        <taxon>Pseudomonadota</taxon>
        <taxon>Gammaproteobacteria</taxon>
        <taxon>Lysobacterales</taxon>
        <taxon>Marinicellaceae</taxon>
        <taxon>Marinicella</taxon>
    </lineage>
</organism>
<comment type="catalytic activity">
    <reaction evidence="4">
        <text>UTP + H2O = UMP + diphosphate + H(+)</text>
        <dbReference type="Rhea" id="RHEA:29395"/>
        <dbReference type="ChEBI" id="CHEBI:15377"/>
        <dbReference type="ChEBI" id="CHEBI:15378"/>
        <dbReference type="ChEBI" id="CHEBI:33019"/>
        <dbReference type="ChEBI" id="CHEBI:46398"/>
        <dbReference type="ChEBI" id="CHEBI:57865"/>
        <dbReference type="EC" id="3.6.1.9"/>
    </reaction>
</comment>
<dbReference type="Proteomes" id="UP000295724">
    <property type="component" value="Unassembled WGS sequence"/>
</dbReference>
<evidence type="ECO:0000256" key="3">
    <source>
        <dbReference type="ARBA" id="ARBA00023080"/>
    </source>
</evidence>
<keyword evidence="6" id="KW-1185">Reference proteome</keyword>
<dbReference type="GO" id="GO:0036218">
    <property type="term" value="F:dTTP diphosphatase activity"/>
    <property type="evidence" value="ECO:0007669"/>
    <property type="project" value="RHEA"/>
</dbReference>
<keyword evidence="4" id="KW-0963">Cytoplasm</keyword>
<dbReference type="InterPro" id="IPR029001">
    <property type="entry name" value="ITPase-like_fam"/>
</dbReference>
<name>A0A4R6XNM6_9GAMM</name>
<protein>
    <recommendedName>
        <fullName evidence="4">dTTP/UTP pyrophosphatase</fullName>
        <shortName evidence="4">dTTPase/UTPase</shortName>
        <ecNumber evidence="4">3.6.1.9</ecNumber>
    </recommendedName>
    <alternativeName>
        <fullName evidence="4">Nucleoside triphosphate pyrophosphatase</fullName>
    </alternativeName>
    <alternativeName>
        <fullName evidence="4">Nucleotide pyrophosphatase</fullName>
        <shortName evidence="4">Nucleotide PPase</shortName>
    </alternativeName>
</protein>
<proteinExistence type="inferred from homology"/>
<dbReference type="PANTHER" id="PTHR43213:SF5">
    <property type="entry name" value="BIFUNCTIONAL DTTP_UTP PYROPHOSPHATASE_METHYLTRANSFERASE PROTEIN-RELATED"/>
    <property type="match status" value="1"/>
</dbReference>
<comment type="caution">
    <text evidence="4">Lacks conserved residue(s) required for the propagation of feature annotation.</text>
</comment>
<dbReference type="NCBIfam" id="TIGR00172">
    <property type="entry name" value="maf"/>
    <property type="match status" value="1"/>
</dbReference>
<comment type="subcellular location">
    <subcellularLocation>
        <location evidence="4">Cytoplasm</location>
    </subcellularLocation>
</comment>
<feature type="site" description="Important for substrate specificity" evidence="4">
    <location>
        <position position="149"/>
    </location>
</feature>
<comment type="caution">
    <text evidence="5">The sequence shown here is derived from an EMBL/GenBank/DDBJ whole genome shotgun (WGS) entry which is preliminary data.</text>
</comment>
<reference evidence="5 6" key="1">
    <citation type="submission" date="2019-03" db="EMBL/GenBank/DDBJ databases">
        <title>Genomic Encyclopedia of Type Strains, Phase IV (KMG-IV): sequencing the most valuable type-strain genomes for metagenomic binning, comparative biology and taxonomic classification.</title>
        <authorList>
            <person name="Goeker M."/>
        </authorList>
    </citation>
    <scope>NUCLEOTIDE SEQUENCE [LARGE SCALE GENOMIC DNA]</scope>
    <source>
        <strain evidence="5 6">DSM 25488</strain>
    </source>
</reference>
<dbReference type="CDD" id="cd00555">
    <property type="entry name" value="Maf"/>
    <property type="match status" value="1"/>
</dbReference>
<evidence type="ECO:0000313" key="5">
    <source>
        <dbReference type="EMBL" id="TDR19327.1"/>
    </source>
</evidence>
<dbReference type="Pfam" id="PF02545">
    <property type="entry name" value="Maf"/>
    <property type="match status" value="1"/>
</dbReference>
<feature type="site" description="Important for substrate specificity" evidence="4">
    <location>
        <position position="67"/>
    </location>
</feature>
<dbReference type="PIRSF" id="PIRSF006305">
    <property type="entry name" value="Maf"/>
    <property type="match status" value="1"/>
</dbReference>
<evidence type="ECO:0000256" key="4">
    <source>
        <dbReference type="HAMAP-Rule" id="MF_00528"/>
    </source>
</evidence>
<comment type="catalytic activity">
    <reaction evidence="4">
        <text>dTTP + H2O = dTMP + diphosphate + H(+)</text>
        <dbReference type="Rhea" id="RHEA:28534"/>
        <dbReference type="ChEBI" id="CHEBI:15377"/>
        <dbReference type="ChEBI" id="CHEBI:15378"/>
        <dbReference type="ChEBI" id="CHEBI:33019"/>
        <dbReference type="ChEBI" id="CHEBI:37568"/>
        <dbReference type="ChEBI" id="CHEBI:63528"/>
        <dbReference type="EC" id="3.6.1.9"/>
    </reaction>
</comment>
<evidence type="ECO:0000256" key="1">
    <source>
        <dbReference type="ARBA" id="ARBA00001968"/>
    </source>
</evidence>
<dbReference type="GO" id="GO:0005737">
    <property type="term" value="C:cytoplasm"/>
    <property type="evidence" value="ECO:0007669"/>
    <property type="project" value="UniProtKB-SubCell"/>
</dbReference>
<sequence>MLASASPRRKQLLEQLGWQVQVQAVDIDETPYPNEPADQYCHRMSIEKAEAAQVQVSIKWPILTADTTVVHHDRILGKPQSVDEAFAVLNQLSGSSHQVYTAVTVVYLGKVHSLMNRSDVKFAKINEAQIHAYIATGEPMDKAGSYGIQGYAAMWIEHISGSYSGIMGLPLFETSQLLNKLDIISPLDVLKTL</sequence>
<feature type="site" description="Important for substrate specificity" evidence="4">
    <location>
        <position position="8"/>
    </location>
</feature>
<dbReference type="PANTHER" id="PTHR43213">
    <property type="entry name" value="BIFUNCTIONAL DTTP/UTP PYROPHOSPHATASE/METHYLTRANSFERASE PROTEIN-RELATED"/>
    <property type="match status" value="1"/>
</dbReference>
<comment type="function">
    <text evidence="4">Nucleoside triphosphate pyrophosphatase that hydrolyzes dTTP and UTP. May have a dual role in cell division arrest and in preventing the incorporation of modified nucleotides into cellular nucleic acids.</text>
</comment>
<dbReference type="OrthoDB" id="9807767at2"/>
<dbReference type="GO" id="GO:0009117">
    <property type="term" value="P:nucleotide metabolic process"/>
    <property type="evidence" value="ECO:0007669"/>
    <property type="project" value="UniProtKB-KW"/>
</dbReference>
<dbReference type="GO" id="GO:0036221">
    <property type="term" value="F:UTP diphosphatase activity"/>
    <property type="evidence" value="ECO:0007669"/>
    <property type="project" value="RHEA"/>
</dbReference>
<dbReference type="EC" id="3.6.1.9" evidence="4"/>
<keyword evidence="2 4" id="KW-0378">Hydrolase</keyword>
<dbReference type="HAMAP" id="MF_00528">
    <property type="entry name" value="Maf"/>
    <property type="match status" value="1"/>
</dbReference>
<comment type="similarity">
    <text evidence="4">Belongs to the Maf family. YhdE subfamily.</text>
</comment>
<dbReference type="SUPFAM" id="SSF52972">
    <property type="entry name" value="ITPase-like"/>
    <property type="match status" value="1"/>
</dbReference>
<dbReference type="InterPro" id="IPR003697">
    <property type="entry name" value="Maf-like"/>
</dbReference>
<evidence type="ECO:0000313" key="6">
    <source>
        <dbReference type="Proteomes" id="UP000295724"/>
    </source>
</evidence>
<dbReference type="AlphaFoldDB" id="A0A4R6XNM6"/>
<evidence type="ECO:0000256" key="2">
    <source>
        <dbReference type="ARBA" id="ARBA00022801"/>
    </source>
</evidence>
<feature type="active site" description="Proton acceptor" evidence="4">
    <location>
        <position position="66"/>
    </location>
</feature>